<feature type="non-terminal residue" evidence="2">
    <location>
        <position position="1"/>
    </location>
</feature>
<feature type="non-terminal residue" evidence="2">
    <location>
        <position position="115"/>
    </location>
</feature>
<gene>
    <name evidence="2" type="ORF">PMAYCL1PPCAC_31879</name>
</gene>
<reference evidence="3" key="1">
    <citation type="submission" date="2022-10" db="EMBL/GenBank/DDBJ databases">
        <title>Genome assembly of Pristionchus species.</title>
        <authorList>
            <person name="Yoshida K."/>
            <person name="Sommer R.J."/>
        </authorList>
    </citation>
    <scope>NUCLEOTIDE SEQUENCE [LARGE SCALE GENOMIC DNA]</scope>
    <source>
        <strain evidence="3">RS5460</strain>
    </source>
</reference>
<dbReference type="AlphaFoldDB" id="A0AAN5DEI7"/>
<feature type="region of interest" description="Disordered" evidence="1">
    <location>
        <begin position="30"/>
        <end position="51"/>
    </location>
</feature>
<name>A0AAN5DEI7_9BILA</name>
<protein>
    <submittedName>
        <fullName evidence="2">Uncharacterized protein</fullName>
    </submittedName>
</protein>
<sequence length="115" mass="12011">PASSDSKADEIVNGSVKPGFLIDELLLSSVKGETPPSDDASDSMTDFTPTHSLPFPSGVPLNQLLLQSGLLSGGVNPQVNLLALAHLQQFMSMQQMQQLQGLGAVADNHSSGNLI</sequence>
<comment type="caution">
    <text evidence="2">The sequence shown here is derived from an EMBL/GenBank/DDBJ whole genome shotgun (WGS) entry which is preliminary data.</text>
</comment>
<evidence type="ECO:0000313" key="3">
    <source>
        <dbReference type="Proteomes" id="UP001328107"/>
    </source>
</evidence>
<organism evidence="2 3">
    <name type="scientific">Pristionchus mayeri</name>
    <dbReference type="NCBI Taxonomy" id="1317129"/>
    <lineage>
        <taxon>Eukaryota</taxon>
        <taxon>Metazoa</taxon>
        <taxon>Ecdysozoa</taxon>
        <taxon>Nematoda</taxon>
        <taxon>Chromadorea</taxon>
        <taxon>Rhabditida</taxon>
        <taxon>Rhabditina</taxon>
        <taxon>Diplogasteromorpha</taxon>
        <taxon>Diplogasteroidea</taxon>
        <taxon>Neodiplogasteridae</taxon>
        <taxon>Pristionchus</taxon>
    </lineage>
</organism>
<dbReference type="Proteomes" id="UP001328107">
    <property type="component" value="Unassembled WGS sequence"/>
</dbReference>
<accession>A0AAN5DEI7</accession>
<evidence type="ECO:0000313" key="2">
    <source>
        <dbReference type="EMBL" id="GMR61684.1"/>
    </source>
</evidence>
<feature type="compositionally biased region" description="Polar residues" evidence="1">
    <location>
        <begin position="42"/>
        <end position="51"/>
    </location>
</feature>
<evidence type="ECO:0000256" key="1">
    <source>
        <dbReference type="SAM" id="MobiDB-lite"/>
    </source>
</evidence>
<keyword evidence="3" id="KW-1185">Reference proteome</keyword>
<proteinExistence type="predicted"/>
<dbReference type="EMBL" id="BTRK01000006">
    <property type="protein sequence ID" value="GMR61684.1"/>
    <property type="molecule type" value="Genomic_DNA"/>
</dbReference>